<dbReference type="InterPro" id="IPR056924">
    <property type="entry name" value="SH3_Tf2-1"/>
</dbReference>
<dbReference type="EMBL" id="CP092883">
    <property type="protein sequence ID" value="UYV82148.1"/>
    <property type="molecule type" value="Genomic_DNA"/>
</dbReference>
<feature type="domain" description="Tf2-1-like SH3-like" evidence="2">
    <location>
        <begin position="220"/>
        <end position="279"/>
    </location>
</feature>
<sequence>MYSYSSIPSYNLPGETPNIMTFLDRTTSEGIRNNNKEGQASSIIVKLLQLVESYLVGSTAASHYQIMIRMDISFKIYQYLTYIQAIKKVLVYGSPKRLLSDRAPAFTSEKFRRFLVAHGIQPLNTTSKLRLLHLENPKTSWTKLVNKVTQVYNNTPHSVTGFPPSYLLFGIIPTELSNHINPYPPIDIARQQAYQRTQLKHDKDKQKFDLNHKTPNFEIGDLVLVKVYHHPNTGKLTPYFTGPYTILEVISPNVVKINRPNQPLNKEHDTIHVNKLRPYTESVPHIAPPTMQAHLFNPKTMTHFRSDISHRTCSKNTNSRSNHPAANLFHL</sequence>
<protein>
    <recommendedName>
        <fullName evidence="2">Tf2-1-like SH3-like domain-containing protein</fullName>
    </recommendedName>
</protein>
<feature type="region of interest" description="Disordered" evidence="1">
    <location>
        <begin position="312"/>
        <end position="331"/>
    </location>
</feature>
<dbReference type="InterPro" id="IPR036397">
    <property type="entry name" value="RNaseH_sf"/>
</dbReference>
<dbReference type="Proteomes" id="UP001235939">
    <property type="component" value="Chromosome 21"/>
</dbReference>
<dbReference type="InterPro" id="IPR012337">
    <property type="entry name" value="RNaseH-like_sf"/>
</dbReference>
<evidence type="ECO:0000313" key="4">
    <source>
        <dbReference type="Proteomes" id="UP001235939"/>
    </source>
</evidence>
<evidence type="ECO:0000256" key="1">
    <source>
        <dbReference type="SAM" id="MobiDB-lite"/>
    </source>
</evidence>
<gene>
    <name evidence="3" type="ORF">LAZ67_21001135</name>
</gene>
<dbReference type="Pfam" id="PF24626">
    <property type="entry name" value="SH3_Tf2-1"/>
    <property type="match status" value="1"/>
</dbReference>
<proteinExistence type="predicted"/>
<dbReference type="SUPFAM" id="SSF53098">
    <property type="entry name" value="Ribonuclease H-like"/>
    <property type="match status" value="1"/>
</dbReference>
<dbReference type="InterPro" id="IPR050951">
    <property type="entry name" value="Retrovirus_Pol_polyprotein"/>
</dbReference>
<dbReference type="PANTHER" id="PTHR37984:SF5">
    <property type="entry name" value="PROTEIN NYNRIN-LIKE"/>
    <property type="match status" value="1"/>
</dbReference>
<evidence type="ECO:0000259" key="2">
    <source>
        <dbReference type="Pfam" id="PF24626"/>
    </source>
</evidence>
<name>A0ABY6LM48_9ARAC</name>
<accession>A0ABY6LM48</accession>
<dbReference type="PANTHER" id="PTHR37984">
    <property type="entry name" value="PROTEIN CBG26694"/>
    <property type="match status" value="1"/>
</dbReference>
<dbReference type="Gene3D" id="2.30.30.850">
    <property type="match status" value="1"/>
</dbReference>
<feature type="compositionally biased region" description="Polar residues" evidence="1">
    <location>
        <begin position="314"/>
        <end position="324"/>
    </location>
</feature>
<evidence type="ECO:0000313" key="3">
    <source>
        <dbReference type="EMBL" id="UYV82148.1"/>
    </source>
</evidence>
<dbReference type="Gene3D" id="3.30.420.10">
    <property type="entry name" value="Ribonuclease H-like superfamily/Ribonuclease H"/>
    <property type="match status" value="2"/>
</dbReference>
<organism evidence="3 4">
    <name type="scientific">Cordylochernes scorpioides</name>
    <dbReference type="NCBI Taxonomy" id="51811"/>
    <lineage>
        <taxon>Eukaryota</taxon>
        <taxon>Metazoa</taxon>
        <taxon>Ecdysozoa</taxon>
        <taxon>Arthropoda</taxon>
        <taxon>Chelicerata</taxon>
        <taxon>Arachnida</taxon>
        <taxon>Pseudoscorpiones</taxon>
        <taxon>Cheliferoidea</taxon>
        <taxon>Chernetidae</taxon>
        <taxon>Cordylochernes</taxon>
    </lineage>
</organism>
<keyword evidence="4" id="KW-1185">Reference proteome</keyword>
<reference evidence="3 4" key="1">
    <citation type="submission" date="2022-01" db="EMBL/GenBank/DDBJ databases">
        <title>A chromosomal length assembly of Cordylochernes scorpioides.</title>
        <authorList>
            <person name="Zeh D."/>
            <person name="Zeh J."/>
        </authorList>
    </citation>
    <scope>NUCLEOTIDE SEQUENCE [LARGE SCALE GENOMIC DNA]</scope>
    <source>
        <strain evidence="3">IN4F17</strain>
        <tissue evidence="3">Whole Body</tissue>
    </source>
</reference>